<accession>A0A2T0R776</accession>
<dbReference type="InterPro" id="IPR000160">
    <property type="entry name" value="GGDEF_dom"/>
</dbReference>
<dbReference type="Pfam" id="PF00990">
    <property type="entry name" value="GGDEF"/>
    <property type="match status" value="1"/>
</dbReference>
<dbReference type="PROSITE" id="PS50887">
    <property type="entry name" value="GGDEF"/>
    <property type="match status" value="1"/>
</dbReference>
<name>A0A2T0R776_9ACTN</name>
<dbReference type="RefSeq" id="WP_146164354.1">
    <property type="nucleotide sequence ID" value="NZ_PVZG01000057.1"/>
</dbReference>
<sequence length="319" mass="34708">MKWNVLFVDTDRLGNRLRRALRAHGISLVTCRRLASISAAFEAKRFDLIIVVAASKTDHRVLQETGKALGFATMPTMVLGRGPFSDDSDLHLSSLPVDRRLPVDVTIQEFVAQTLGLLTRSRCLLDISADTGLPGNAWITQQLQKRIAAGQEFSFAYFDIDRFKSVVDSYGFDRAGDFLRAMSDALRAAAAAASGPRIDIAHIGGDDFLAMCSPDQLLTFTKAVVSRFESAADRLYDPVDLAQGFIEIPNRWGTGKPRRAALVTLSIGVAESKFPGRTLQSTKVVKAVASEMKKVAKGQPGSYVCIDRRRSVSGDGIAA</sequence>
<evidence type="ECO:0000259" key="1">
    <source>
        <dbReference type="PROSITE" id="PS50887"/>
    </source>
</evidence>
<organism evidence="2 3">
    <name type="scientific">Pseudosporangium ferrugineum</name>
    <dbReference type="NCBI Taxonomy" id="439699"/>
    <lineage>
        <taxon>Bacteria</taxon>
        <taxon>Bacillati</taxon>
        <taxon>Actinomycetota</taxon>
        <taxon>Actinomycetes</taxon>
        <taxon>Micromonosporales</taxon>
        <taxon>Micromonosporaceae</taxon>
        <taxon>Pseudosporangium</taxon>
    </lineage>
</organism>
<feature type="domain" description="GGDEF" evidence="1">
    <location>
        <begin position="151"/>
        <end position="309"/>
    </location>
</feature>
<dbReference type="EMBL" id="PVZG01000057">
    <property type="protein sequence ID" value="PRY17008.1"/>
    <property type="molecule type" value="Genomic_DNA"/>
</dbReference>
<dbReference type="Gene3D" id="3.30.70.270">
    <property type="match status" value="1"/>
</dbReference>
<proteinExistence type="predicted"/>
<reference evidence="2 3" key="1">
    <citation type="submission" date="2018-03" db="EMBL/GenBank/DDBJ databases">
        <title>Genomic Encyclopedia of Archaeal and Bacterial Type Strains, Phase II (KMG-II): from individual species to whole genera.</title>
        <authorList>
            <person name="Goeker M."/>
        </authorList>
    </citation>
    <scope>NUCLEOTIDE SEQUENCE [LARGE SCALE GENOMIC DNA]</scope>
    <source>
        <strain evidence="2 3">DSM 45348</strain>
    </source>
</reference>
<comment type="caution">
    <text evidence="2">The sequence shown here is derived from an EMBL/GenBank/DDBJ whole genome shotgun (WGS) entry which is preliminary data.</text>
</comment>
<dbReference type="Proteomes" id="UP000239209">
    <property type="component" value="Unassembled WGS sequence"/>
</dbReference>
<keyword evidence="3" id="KW-1185">Reference proteome</keyword>
<dbReference type="InterPro" id="IPR029787">
    <property type="entry name" value="Nucleotide_cyclase"/>
</dbReference>
<dbReference type="AlphaFoldDB" id="A0A2T0R776"/>
<gene>
    <name evidence="2" type="ORF">CLV70_1574</name>
</gene>
<evidence type="ECO:0000313" key="2">
    <source>
        <dbReference type="EMBL" id="PRY17008.1"/>
    </source>
</evidence>
<dbReference type="OrthoDB" id="3197131at2"/>
<dbReference type="InterPro" id="IPR043128">
    <property type="entry name" value="Rev_trsase/Diguanyl_cyclase"/>
</dbReference>
<dbReference type="SUPFAM" id="SSF55073">
    <property type="entry name" value="Nucleotide cyclase"/>
    <property type="match status" value="1"/>
</dbReference>
<dbReference type="SMART" id="SM00267">
    <property type="entry name" value="GGDEF"/>
    <property type="match status" value="1"/>
</dbReference>
<evidence type="ECO:0000313" key="3">
    <source>
        <dbReference type="Proteomes" id="UP000239209"/>
    </source>
</evidence>
<protein>
    <submittedName>
        <fullName evidence="2">GGDEF domain-containing protein</fullName>
    </submittedName>
</protein>